<dbReference type="RefSeq" id="WP_156352856.1">
    <property type="nucleotide sequence ID" value="NZ_CACRST010000009.1"/>
</dbReference>
<dbReference type="EMBL" id="CACRST010000009">
    <property type="protein sequence ID" value="VYS82609.1"/>
    <property type="molecule type" value="Genomic_DNA"/>
</dbReference>
<gene>
    <name evidence="1" type="ORF">BGLFYP119_00738</name>
</gene>
<accession>A0A6N2RQG8</accession>
<protein>
    <submittedName>
        <fullName evidence="1">Uncharacterized protein</fullName>
    </submittedName>
</protein>
<reference evidence="1" key="1">
    <citation type="submission" date="2019-11" db="EMBL/GenBank/DDBJ databases">
        <authorList>
            <person name="Feng L."/>
        </authorList>
    </citation>
    <scope>NUCLEOTIDE SEQUENCE</scope>
    <source>
        <strain evidence="1">BgluceraseaLFYP119</strain>
    </source>
</reference>
<evidence type="ECO:0000313" key="1">
    <source>
        <dbReference type="EMBL" id="VYS82609.1"/>
    </source>
</evidence>
<name>A0A6N2RQG8_9FIRM</name>
<sequence>MVDMTTFIAKRIMEQADKSVEAGQNKYKAYFVRVKIYEKWRNDVESILITDGYEDCIVRS</sequence>
<proteinExistence type="predicted"/>
<dbReference type="AlphaFoldDB" id="A0A6N2RQG8"/>
<organism evidence="1">
    <name type="scientific">Blautia glucerasea</name>
    <dbReference type="NCBI Taxonomy" id="536633"/>
    <lineage>
        <taxon>Bacteria</taxon>
        <taxon>Bacillati</taxon>
        <taxon>Bacillota</taxon>
        <taxon>Clostridia</taxon>
        <taxon>Lachnospirales</taxon>
        <taxon>Lachnospiraceae</taxon>
        <taxon>Blautia</taxon>
    </lineage>
</organism>